<evidence type="ECO:0000313" key="2">
    <source>
        <dbReference type="Proteomes" id="UP000485880"/>
    </source>
</evidence>
<gene>
    <name evidence="1" type="ORF">MPC4_150045</name>
</gene>
<dbReference type="Proteomes" id="UP000485880">
    <property type="component" value="Unassembled WGS sequence"/>
</dbReference>
<protein>
    <submittedName>
        <fullName evidence="1">Uncharacterized protein</fullName>
    </submittedName>
</protein>
<comment type="caution">
    <text evidence="1">The sequence shown here is derived from an EMBL/GenBank/DDBJ whole genome shotgun (WGS) entry which is preliminary data.</text>
</comment>
<evidence type="ECO:0000313" key="1">
    <source>
        <dbReference type="EMBL" id="VTZ49263.1"/>
    </source>
</evidence>
<dbReference type="AlphaFoldDB" id="A0A8B6M4G8"/>
<proteinExistence type="predicted"/>
<accession>A0A8B6M4G8</accession>
<reference evidence="1 2" key="1">
    <citation type="submission" date="2019-05" db="EMBL/GenBank/DDBJ databases">
        <authorList>
            <person name="Farhan Ul Haque M."/>
        </authorList>
    </citation>
    <scope>NUCLEOTIDE SEQUENCE [LARGE SCALE GENOMIC DNA]</scope>
    <source>
        <strain evidence="1">2</strain>
    </source>
</reference>
<sequence length="37" mass="3790">MGGKSGPVSVINLYRIILGNFEAPPEMRNGAATGGNT</sequence>
<dbReference type="EMBL" id="CABFMQ020000057">
    <property type="protein sequence ID" value="VTZ49263.1"/>
    <property type="molecule type" value="Genomic_DNA"/>
</dbReference>
<organism evidence="1 2">
    <name type="scientific">Methylocella tundrae</name>
    <dbReference type="NCBI Taxonomy" id="227605"/>
    <lineage>
        <taxon>Bacteria</taxon>
        <taxon>Pseudomonadati</taxon>
        <taxon>Pseudomonadota</taxon>
        <taxon>Alphaproteobacteria</taxon>
        <taxon>Hyphomicrobiales</taxon>
        <taxon>Beijerinckiaceae</taxon>
        <taxon>Methylocella</taxon>
    </lineage>
</organism>
<keyword evidence="2" id="KW-1185">Reference proteome</keyword>
<name>A0A8B6M4G8_METTU</name>